<sequence length="424" mass="46687">MKNRHVTNRPLKQLAYLIGLLFPLWVQLASATSIYCSSLDLQERYDQAHSILVAKVLACSTSQEYVQITQTCDIHVTEIVKGKALDTISYHSFDGHDPLAVGEMYLLFLDSNDSAGVCSGAGIVDPKAREVSKREMFEALKSGSASETNRRAVAYHMRQQLQRLRDYRDGKRSYLKEHWIFEDNGCSCNLRQITTASTQPKINVRVMYGEDLHDWISTPATPVEQIFPQAGERPKPAPGGVSVLVRMPSGSRIKNKPGELIIEGTRYLLEPWLAEISSPMGPIEYRYPISIYKLDGEAAEAVLARLGRQPKISFLAHTDDVNDKGGVLVYRGNGAARPSIATAVTVRDSGKGNFPATYTVFAPAAGDELSNKGSVRSSTADTDSAVQPPASVDKVHEYPIDTLGIEEALAEFLACRERLPSMPQ</sequence>
<evidence type="ECO:0000256" key="1">
    <source>
        <dbReference type="SAM" id="MobiDB-lite"/>
    </source>
</evidence>
<gene>
    <name evidence="2" type="ORF">FKG94_15515</name>
</gene>
<feature type="compositionally biased region" description="Polar residues" evidence="1">
    <location>
        <begin position="371"/>
        <end position="385"/>
    </location>
</feature>
<dbReference type="Proteomes" id="UP000319732">
    <property type="component" value="Unassembled WGS sequence"/>
</dbReference>
<dbReference type="EMBL" id="VHSG01000015">
    <property type="protein sequence ID" value="TQV76016.1"/>
    <property type="molecule type" value="Genomic_DNA"/>
</dbReference>
<dbReference type="AlphaFoldDB" id="A0A545TFQ8"/>
<accession>A0A545TFQ8</accession>
<feature type="region of interest" description="Disordered" evidence="1">
    <location>
        <begin position="369"/>
        <end position="390"/>
    </location>
</feature>
<evidence type="ECO:0000313" key="2">
    <source>
        <dbReference type="EMBL" id="TQV76016.1"/>
    </source>
</evidence>
<organism evidence="2 3">
    <name type="scientific">Exilibacterium tricleocarpae</name>
    <dbReference type="NCBI Taxonomy" id="2591008"/>
    <lineage>
        <taxon>Bacteria</taxon>
        <taxon>Pseudomonadati</taxon>
        <taxon>Pseudomonadota</taxon>
        <taxon>Gammaproteobacteria</taxon>
        <taxon>Cellvibrionales</taxon>
        <taxon>Cellvibrionaceae</taxon>
        <taxon>Exilibacterium</taxon>
    </lineage>
</organism>
<proteinExistence type="predicted"/>
<name>A0A545TFQ8_9GAMM</name>
<comment type="caution">
    <text evidence="2">The sequence shown here is derived from an EMBL/GenBank/DDBJ whole genome shotgun (WGS) entry which is preliminary data.</text>
</comment>
<keyword evidence="3" id="KW-1185">Reference proteome</keyword>
<evidence type="ECO:0000313" key="3">
    <source>
        <dbReference type="Proteomes" id="UP000319732"/>
    </source>
</evidence>
<reference evidence="2 3" key="1">
    <citation type="submission" date="2019-06" db="EMBL/GenBank/DDBJ databases">
        <title>Whole genome sequence for Cellvibrionaceae sp. R142.</title>
        <authorList>
            <person name="Wang G."/>
        </authorList>
    </citation>
    <scope>NUCLEOTIDE SEQUENCE [LARGE SCALE GENOMIC DNA]</scope>
    <source>
        <strain evidence="2 3">R142</strain>
    </source>
</reference>
<protein>
    <submittedName>
        <fullName evidence="2">Uncharacterized protein</fullName>
    </submittedName>
</protein>
<dbReference type="RefSeq" id="WP_142905225.1">
    <property type="nucleotide sequence ID" value="NZ_ML660095.1"/>
</dbReference>